<dbReference type="RefSeq" id="WP_108032406.1">
    <property type="nucleotide sequence ID" value="NZ_QAOM01000007.1"/>
</dbReference>
<dbReference type="AlphaFoldDB" id="A0A2T5ILQ3"/>
<reference evidence="1 2" key="1">
    <citation type="submission" date="2018-04" db="EMBL/GenBank/DDBJ databases">
        <title>Genomic Encyclopedia of Archaeal and Bacterial Type Strains, Phase II (KMG-II): from individual species to whole genera.</title>
        <authorList>
            <person name="Goeker M."/>
        </authorList>
    </citation>
    <scope>NUCLEOTIDE SEQUENCE [LARGE SCALE GENOMIC DNA]</scope>
    <source>
        <strain evidence="1 2">DSM 18806</strain>
    </source>
</reference>
<proteinExistence type="predicted"/>
<dbReference type="OrthoDB" id="1664281at2"/>
<organism evidence="1 2">
    <name type="scientific">Trichococcus patagoniensis</name>
    <dbReference type="NCBI Taxonomy" id="382641"/>
    <lineage>
        <taxon>Bacteria</taxon>
        <taxon>Bacillati</taxon>
        <taxon>Bacillota</taxon>
        <taxon>Bacilli</taxon>
        <taxon>Lactobacillales</taxon>
        <taxon>Carnobacteriaceae</taxon>
        <taxon>Trichococcus</taxon>
    </lineage>
</organism>
<name>A0A2T5ILQ3_9LACT</name>
<protein>
    <submittedName>
        <fullName evidence="1">Uncharacterized protein</fullName>
    </submittedName>
</protein>
<gene>
    <name evidence="1" type="ORF">C8U37_107109</name>
</gene>
<sequence>MERTLLYYDLVLEKKRQINVFGDSTLKDEVVKFKKKATENDYTYLNRPDGVIIEVIKIDSSNIFGSYGRLANIDDGELIRSRNKDDYSFEFLETLIETYTYFLLNLEKNQIILLHNNKCGGFITYFSKFLREKFNLNEHYDIVSIAPIKDDNIREKLLQTTELDQIKFSYSSVQLMDNQFLTTNELYELDKTSIRNARVTLQLEPQVKNNKLLESLSSKDNISQQFNTFELSTNEGLIDLVEKKLIKKVSIKINEDEINNLDVIENLLSENLSSID</sequence>
<accession>A0A2T5ILQ3</accession>
<dbReference type="Proteomes" id="UP000244161">
    <property type="component" value="Unassembled WGS sequence"/>
</dbReference>
<evidence type="ECO:0000313" key="2">
    <source>
        <dbReference type="Proteomes" id="UP000244161"/>
    </source>
</evidence>
<keyword evidence="2" id="KW-1185">Reference proteome</keyword>
<comment type="caution">
    <text evidence="1">The sequence shown here is derived from an EMBL/GenBank/DDBJ whole genome shotgun (WGS) entry which is preliminary data.</text>
</comment>
<dbReference type="EMBL" id="QAOM01000007">
    <property type="protein sequence ID" value="PTQ84741.1"/>
    <property type="molecule type" value="Genomic_DNA"/>
</dbReference>
<evidence type="ECO:0000313" key="1">
    <source>
        <dbReference type="EMBL" id="PTQ84741.1"/>
    </source>
</evidence>